<accession>A0A0B5J5T2</accession>
<sequence>MFESKTAGQTMSSSDVESVRYAVEILTPQPCVIVMLGHTDCGAVKAAVEAVLVGAREAAGMPVEEAGPQRVYPTIVANIAPAARTALAEADADTRHVAMCGDADAVAAIVDSASVINTRIRAAELRLLLAGPDDRVPVLPAFYNVRTGRVRWL</sequence>
<evidence type="ECO:0000256" key="1">
    <source>
        <dbReference type="ARBA" id="ARBA00006217"/>
    </source>
</evidence>
<dbReference type="InterPro" id="IPR001765">
    <property type="entry name" value="Carbonic_anhydrase"/>
</dbReference>
<evidence type="ECO:0000313" key="2">
    <source>
        <dbReference type="EMBL" id="AJF97050.1"/>
    </source>
</evidence>
<dbReference type="InterPro" id="IPR036874">
    <property type="entry name" value="Carbonic_anhydrase_sf"/>
</dbReference>
<dbReference type="GO" id="GO:0008270">
    <property type="term" value="F:zinc ion binding"/>
    <property type="evidence" value="ECO:0007669"/>
    <property type="project" value="InterPro"/>
</dbReference>
<organism evidence="2 3">
    <name type="scientific">Pandoravirus inopinatum</name>
    <dbReference type="NCBI Taxonomy" id="1605721"/>
    <lineage>
        <taxon>Viruses</taxon>
        <taxon>Pandoravirus</taxon>
    </lineage>
</organism>
<dbReference type="Pfam" id="PF00484">
    <property type="entry name" value="Pro_CA"/>
    <property type="match status" value="1"/>
</dbReference>
<dbReference type="RefSeq" id="YP_009119285.1">
    <property type="nucleotide sequence ID" value="NC_026440.1"/>
</dbReference>
<evidence type="ECO:0008006" key="4">
    <source>
        <dbReference type="Google" id="ProtNLM"/>
    </source>
</evidence>
<dbReference type="EMBL" id="KP136319">
    <property type="protein sequence ID" value="AJF97050.1"/>
    <property type="molecule type" value="Genomic_DNA"/>
</dbReference>
<dbReference type="GO" id="GO:0004089">
    <property type="term" value="F:carbonate dehydratase activity"/>
    <property type="evidence" value="ECO:0007669"/>
    <property type="project" value="InterPro"/>
</dbReference>
<comment type="similarity">
    <text evidence="1">Belongs to the beta-class carbonic anhydrase family.</text>
</comment>
<dbReference type="SUPFAM" id="SSF53056">
    <property type="entry name" value="beta-carbonic anhydrase, cab"/>
    <property type="match status" value="1"/>
</dbReference>
<dbReference type="Proteomes" id="UP000202511">
    <property type="component" value="Segment"/>
</dbReference>
<reference evidence="2 3" key="1">
    <citation type="journal article" date="2015" name="Parasitol. Res.">
        <title>Viruses in close associations with free-living amoebae.</title>
        <authorList>
            <person name="Scheid P."/>
        </authorList>
    </citation>
    <scope>NUCLEOTIDE SEQUENCE [LARGE SCALE GENOMIC DNA]</scope>
    <source>
        <strain evidence="2">KlaHel</strain>
    </source>
</reference>
<protein>
    <recommendedName>
        <fullName evidence="4">Carbonic anhydrase</fullName>
    </recommendedName>
</protein>
<evidence type="ECO:0000313" key="3">
    <source>
        <dbReference type="Proteomes" id="UP000202511"/>
    </source>
</evidence>
<proteinExistence type="inferred from homology"/>
<name>A0A0B5J5T2_9VIRU</name>
<dbReference type="GeneID" id="23461967"/>
<dbReference type="Gene3D" id="3.40.1050.10">
    <property type="entry name" value="Carbonic anhydrase"/>
    <property type="match status" value="1"/>
</dbReference>
<dbReference type="KEGG" id="vg:23461967"/>